<name>A0ACC2KC13_PERAE</name>
<sequence>MGAERPQQNAAAPIVCNNPRVDARHVAKLRRAYVFTVLFVAITVGLYLIGQKWLIPRAPKISVSVSSFKISSTRVTADWGRVAIRCTEEVQGQDLLVREILDIVLIKILLGDSRKKL</sequence>
<organism evidence="1 2">
    <name type="scientific">Persea americana</name>
    <name type="common">Avocado</name>
    <dbReference type="NCBI Taxonomy" id="3435"/>
    <lineage>
        <taxon>Eukaryota</taxon>
        <taxon>Viridiplantae</taxon>
        <taxon>Streptophyta</taxon>
        <taxon>Embryophyta</taxon>
        <taxon>Tracheophyta</taxon>
        <taxon>Spermatophyta</taxon>
        <taxon>Magnoliopsida</taxon>
        <taxon>Magnoliidae</taxon>
        <taxon>Laurales</taxon>
        <taxon>Lauraceae</taxon>
        <taxon>Persea</taxon>
    </lineage>
</organism>
<keyword evidence="2" id="KW-1185">Reference proteome</keyword>
<dbReference type="EMBL" id="CM056812">
    <property type="protein sequence ID" value="KAJ8618460.1"/>
    <property type="molecule type" value="Genomic_DNA"/>
</dbReference>
<dbReference type="Proteomes" id="UP001234297">
    <property type="component" value="Chromosome 4"/>
</dbReference>
<evidence type="ECO:0000313" key="1">
    <source>
        <dbReference type="EMBL" id="KAJ8618460.1"/>
    </source>
</evidence>
<accession>A0ACC2KC13</accession>
<gene>
    <name evidence="1" type="ORF">MRB53_014646</name>
</gene>
<reference evidence="1 2" key="1">
    <citation type="journal article" date="2022" name="Hortic Res">
        <title>A haplotype resolved chromosomal level avocado genome allows analysis of novel avocado genes.</title>
        <authorList>
            <person name="Nath O."/>
            <person name="Fletcher S.J."/>
            <person name="Hayward A."/>
            <person name="Shaw L.M."/>
            <person name="Masouleh A.K."/>
            <person name="Furtado A."/>
            <person name="Henry R.J."/>
            <person name="Mitter N."/>
        </authorList>
    </citation>
    <scope>NUCLEOTIDE SEQUENCE [LARGE SCALE GENOMIC DNA]</scope>
    <source>
        <strain evidence="2">cv. Hass</strain>
    </source>
</reference>
<evidence type="ECO:0000313" key="2">
    <source>
        <dbReference type="Proteomes" id="UP001234297"/>
    </source>
</evidence>
<comment type="caution">
    <text evidence="1">The sequence shown here is derived from an EMBL/GenBank/DDBJ whole genome shotgun (WGS) entry which is preliminary data.</text>
</comment>
<proteinExistence type="predicted"/>
<protein>
    <submittedName>
        <fullName evidence="1">Uncharacterized protein</fullName>
    </submittedName>
</protein>